<evidence type="ECO:0000259" key="1">
    <source>
        <dbReference type="Pfam" id="PF20770"/>
    </source>
</evidence>
<evidence type="ECO:0000313" key="2">
    <source>
        <dbReference type="EMBL" id="KAJ7395732.1"/>
    </source>
</evidence>
<keyword evidence="3" id="KW-1185">Reference proteome</keyword>
<name>A0ABQ9CJH8_9PASS</name>
<comment type="caution">
    <text evidence="2">The sequence shown here is derived from an EMBL/GenBank/DDBJ whole genome shotgun (WGS) entry which is preliminary data.</text>
</comment>
<dbReference type="EMBL" id="WHWB01038124">
    <property type="protein sequence ID" value="KAJ7395732.1"/>
    <property type="molecule type" value="Genomic_DNA"/>
</dbReference>
<accession>A0ABQ9CJH8</accession>
<dbReference type="Pfam" id="PF20770">
    <property type="entry name" value="PAN2_N"/>
    <property type="match status" value="1"/>
</dbReference>
<evidence type="ECO:0000313" key="3">
    <source>
        <dbReference type="Proteomes" id="UP001145742"/>
    </source>
</evidence>
<organism evidence="2 3">
    <name type="scientific">Willisornis vidua</name>
    <name type="common">Xingu scale-backed antbird</name>
    <dbReference type="NCBI Taxonomy" id="1566151"/>
    <lineage>
        <taxon>Eukaryota</taxon>
        <taxon>Metazoa</taxon>
        <taxon>Chordata</taxon>
        <taxon>Craniata</taxon>
        <taxon>Vertebrata</taxon>
        <taxon>Euteleostomi</taxon>
        <taxon>Archelosauria</taxon>
        <taxon>Archosauria</taxon>
        <taxon>Dinosauria</taxon>
        <taxon>Saurischia</taxon>
        <taxon>Theropoda</taxon>
        <taxon>Coelurosauria</taxon>
        <taxon>Aves</taxon>
        <taxon>Neognathae</taxon>
        <taxon>Neoaves</taxon>
        <taxon>Telluraves</taxon>
        <taxon>Australaves</taxon>
        <taxon>Passeriformes</taxon>
        <taxon>Thamnophilidae</taxon>
        <taxon>Willisornis</taxon>
    </lineage>
</organism>
<feature type="domain" description="PAN2-PAN3 deadenylation complex catalytic subunit PAN2 N-terminal" evidence="1">
    <location>
        <begin position="55"/>
        <end position="92"/>
    </location>
</feature>
<reference evidence="2" key="1">
    <citation type="submission" date="2019-10" db="EMBL/GenBank/DDBJ databases">
        <authorList>
            <person name="Soares A.E.R."/>
            <person name="Aleixo A."/>
            <person name="Schneider P."/>
            <person name="Miyaki C.Y."/>
            <person name="Schneider M.P."/>
            <person name="Mello C."/>
            <person name="Vasconcelos A.T.R."/>
        </authorList>
    </citation>
    <scope>NUCLEOTIDE SEQUENCE</scope>
    <source>
        <tissue evidence="2">Muscle</tissue>
    </source>
</reference>
<gene>
    <name evidence="2" type="ORF">WISP_00269</name>
</gene>
<dbReference type="Proteomes" id="UP001145742">
    <property type="component" value="Unassembled WGS sequence"/>
</dbReference>
<sequence length="134" mass="14413">MNFEGLNPSLAEYAPPLHPALDPVLDPHLNPSLVELDPEGVSLEGIPVPESVHLMEGMYSELHTAVSEVGVPVSVSHFDLHEEMLWVGNHGVGGEVTVGNLGSEVWWNRGMVCVGRDLKAHPVPPPAMGSNTFH</sequence>
<proteinExistence type="predicted"/>
<protein>
    <recommendedName>
        <fullName evidence="1">PAN2-PAN3 deadenylation complex catalytic subunit PAN2 N-terminal domain-containing protein</fullName>
    </recommendedName>
</protein>
<dbReference type="InterPro" id="IPR048841">
    <property type="entry name" value="PAN2_N"/>
</dbReference>